<name>A0ABP6LLG7_9ACTN</name>
<evidence type="ECO:0000313" key="9">
    <source>
        <dbReference type="Proteomes" id="UP001501035"/>
    </source>
</evidence>
<gene>
    <name evidence="8" type="ORF">GCM10010528_25450</name>
</gene>
<reference evidence="9" key="1">
    <citation type="journal article" date="2019" name="Int. J. Syst. Evol. Microbiol.">
        <title>The Global Catalogue of Microorganisms (GCM) 10K type strain sequencing project: providing services to taxonomists for standard genome sequencing and annotation.</title>
        <authorList>
            <consortium name="The Broad Institute Genomics Platform"/>
            <consortium name="The Broad Institute Genome Sequencing Center for Infectious Disease"/>
            <person name="Wu L."/>
            <person name="Ma J."/>
        </authorList>
    </citation>
    <scope>NUCLEOTIDE SEQUENCE [LARGE SCALE GENOMIC DNA]</scope>
    <source>
        <strain evidence="9">JCM 14234</strain>
    </source>
</reference>
<dbReference type="PANTHER" id="PTHR35007:SF3">
    <property type="entry name" value="POSSIBLE CONSERVED ALANINE RICH MEMBRANE PROTEIN"/>
    <property type="match status" value="1"/>
</dbReference>
<comment type="caution">
    <text evidence="8">The sequence shown here is derived from an EMBL/GenBank/DDBJ whole genome shotgun (WGS) entry which is preliminary data.</text>
</comment>
<dbReference type="Pfam" id="PF00482">
    <property type="entry name" value="T2SSF"/>
    <property type="match status" value="1"/>
</dbReference>
<evidence type="ECO:0000259" key="7">
    <source>
        <dbReference type="Pfam" id="PF00482"/>
    </source>
</evidence>
<evidence type="ECO:0000256" key="5">
    <source>
        <dbReference type="ARBA" id="ARBA00023136"/>
    </source>
</evidence>
<dbReference type="Proteomes" id="UP001501035">
    <property type="component" value="Unassembled WGS sequence"/>
</dbReference>
<dbReference type="PANTHER" id="PTHR35007">
    <property type="entry name" value="INTEGRAL MEMBRANE PROTEIN-RELATED"/>
    <property type="match status" value="1"/>
</dbReference>
<keyword evidence="4 6" id="KW-1133">Transmembrane helix</keyword>
<keyword evidence="2" id="KW-1003">Cell membrane</keyword>
<dbReference type="RefSeq" id="WP_290707147.1">
    <property type="nucleotide sequence ID" value="NZ_BAAAVS010000054.1"/>
</dbReference>
<comment type="subcellular location">
    <subcellularLocation>
        <location evidence="1">Cell membrane</location>
        <topology evidence="1">Multi-pass membrane protein</topology>
    </subcellularLocation>
</comment>
<evidence type="ECO:0000256" key="2">
    <source>
        <dbReference type="ARBA" id="ARBA00022475"/>
    </source>
</evidence>
<evidence type="ECO:0000256" key="3">
    <source>
        <dbReference type="ARBA" id="ARBA00022692"/>
    </source>
</evidence>
<dbReference type="InterPro" id="IPR018076">
    <property type="entry name" value="T2SS_GspF_dom"/>
</dbReference>
<evidence type="ECO:0000256" key="6">
    <source>
        <dbReference type="SAM" id="Phobius"/>
    </source>
</evidence>
<evidence type="ECO:0000256" key="1">
    <source>
        <dbReference type="ARBA" id="ARBA00004651"/>
    </source>
</evidence>
<feature type="domain" description="Type II secretion system protein GspF" evidence="7">
    <location>
        <begin position="49"/>
        <end position="169"/>
    </location>
</feature>
<keyword evidence="9" id="KW-1185">Reference proteome</keyword>
<protein>
    <submittedName>
        <fullName evidence="8">Type II secretion system F family protein</fullName>
    </submittedName>
</protein>
<proteinExistence type="predicted"/>
<sequence>MSVALALLAGSLLALPPAVWSLRRFRDPRPAPIAEVPGDAGPFAEAAAYDLLAVCLRSGLSAAAAASAVAVSTHGPLASTLGRVADLVALGTDAATAWQREAGDRAGFTELAALVRRTSTSGAAFADGLAELAQRRRDDAQDAALAAAERAGVRISAPLGLCFLPAFVCLGIVPVVLGLASSVWGTAF</sequence>
<organism evidence="8 9">
    <name type="scientific">Gordonia defluvii</name>
    <dbReference type="NCBI Taxonomy" id="283718"/>
    <lineage>
        <taxon>Bacteria</taxon>
        <taxon>Bacillati</taxon>
        <taxon>Actinomycetota</taxon>
        <taxon>Actinomycetes</taxon>
        <taxon>Mycobacteriales</taxon>
        <taxon>Gordoniaceae</taxon>
        <taxon>Gordonia</taxon>
    </lineage>
</organism>
<dbReference type="EMBL" id="BAAAVS010000054">
    <property type="protein sequence ID" value="GAA3045087.1"/>
    <property type="molecule type" value="Genomic_DNA"/>
</dbReference>
<keyword evidence="3 6" id="KW-0812">Transmembrane</keyword>
<accession>A0ABP6LLG7</accession>
<feature type="transmembrane region" description="Helical" evidence="6">
    <location>
        <begin position="163"/>
        <end position="184"/>
    </location>
</feature>
<keyword evidence="5 6" id="KW-0472">Membrane</keyword>
<evidence type="ECO:0000256" key="4">
    <source>
        <dbReference type="ARBA" id="ARBA00022989"/>
    </source>
</evidence>
<evidence type="ECO:0000313" key="8">
    <source>
        <dbReference type="EMBL" id="GAA3045087.1"/>
    </source>
</evidence>